<feature type="compositionally biased region" description="Low complexity" evidence="1">
    <location>
        <begin position="1"/>
        <end position="18"/>
    </location>
</feature>
<dbReference type="OrthoDB" id="7507734at2759"/>
<organism evidence="2 3">
    <name type="scientific">Parnassius apollo</name>
    <name type="common">Apollo butterfly</name>
    <name type="synonym">Papilio apollo</name>
    <dbReference type="NCBI Taxonomy" id="110799"/>
    <lineage>
        <taxon>Eukaryota</taxon>
        <taxon>Metazoa</taxon>
        <taxon>Ecdysozoa</taxon>
        <taxon>Arthropoda</taxon>
        <taxon>Hexapoda</taxon>
        <taxon>Insecta</taxon>
        <taxon>Pterygota</taxon>
        <taxon>Neoptera</taxon>
        <taxon>Endopterygota</taxon>
        <taxon>Lepidoptera</taxon>
        <taxon>Glossata</taxon>
        <taxon>Ditrysia</taxon>
        <taxon>Papilionoidea</taxon>
        <taxon>Papilionidae</taxon>
        <taxon>Parnassiinae</taxon>
        <taxon>Parnassini</taxon>
        <taxon>Parnassius</taxon>
        <taxon>Parnassius</taxon>
    </lineage>
</organism>
<gene>
    <name evidence="2" type="ORF">PAPOLLO_LOCUS17017</name>
</gene>
<comment type="caution">
    <text evidence="2">The sequence shown here is derived from an EMBL/GenBank/DDBJ whole genome shotgun (WGS) entry which is preliminary data.</text>
</comment>
<protein>
    <submittedName>
        <fullName evidence="2">(apollo) hypothetical protein</fullName>
    </submittedName>
</protein>
<evidence type="ECO:0000313" key="2">
    <source>
        <dbReference type="EMBL" id="CAG5019213.1"/>
    </source>
</evidence>
<proteinExistence type="predicted"/>
<sequence length="205" mass="22729">MNKSNITIEESTEGSSSSDESKYSDGSIPLSTVVEVNTLPVLASTATTPDSPSEGETVEPTGAYKFEINFPESTSVTNETDQNYEKSTNTEAISEDEIHECYDFEFSYSASVKHEDYESFNSEFKSQRDTELSCDIEFITYAVTFIRQFSNENGPVLPGRLPGHQFKSKVKQKSKTDLFATCQKNVTTLGRMSGLNESEKVETAP</sequence>
<dbReference type="Proteomes" id="UP000691718">
    <property type="component" value="Unassembled WGS sequence"/>
</dbReference>
<dbReference type="EMBL" id="CAJQZP010001129">
    <property type="protein sequence ID" value="CAG5019213.1"/>
    <property type="molecule type" value="Genomic_DNA"/>
</dbReference>
<evidence type="ECO:0000313" key="3">
    <source>
        <dbReference type="Proteomes" id="UP000691718"/>
    </source>
</evidence>
<feature type="region of interest" description="Disordered" evidence="1">
    <location>
        <begin position="41"/>
        <end position="62"/>
    </location>
</feature>
<feature type="region of interest" description="Disordered" evidence="1">
    <location>
        <begin position="1"/>
        <end position="29"/>
    </location>
</feature>
<dbReference type="AlphaFoldDB" id="A0A8S3XEY3"/>
<keyword evidence="3" id="KW-1185">Reference proteome</keyword>
<accession>A0A8S3XEY3</accession>
<name>A0A8S3XEY3_PARAO</name>
<evidence type="ECO:0000256" key="1">
    <source>
        <dbReference type="SAM" id="MobiDB-lite"/>
    </source>
</evidence>
<reference evidence="2" key="1">
    <citation type="submission" date="2021-04" db="EMBL/GenBank/DDBJ databases">
        <authorList>
            <person name="Tunstrom K."/>
        </authorList>
    </citation>
    <scope>NUCLEOTIDE SEQUENCE</scope>
</reference>